<dbReference type="AlphaFoldDB" id="A0A0A8YAC9"/>
<organism evidence="1">
    <name type="scientific">Arundo donax</name>
    <name type="common">Giant reed</name>
    <name type="synonym">Donax arundinaceus</name>
    <dbReference type="NCBI Taxonomy" id="35708"/>
    <lineage>
        <taxon>Eukaryota</taxon>
        <taxon>Viridiplantae</taxon>
        <taxon>Streptophyta</taxon>
        <taxon>Embryophyta</taxon>
        <taxon>Tracheophyta</taxon>
        <taxon>Spermatophyta</taxon>
        <taxon>Magnoliopsida</taxon>
        <taxon>Liliopsida</taxon>
        <taxon>Poales</taxon>
        <taxon>Poaceae</taxon>
        <taxon>PACMAD clade</taxon>
        <taxon>Arundinoideae</taxon>
        <taxon>Arundineae</taxon>
        <taxon>Arundo</taxon>
    </lineage>
</organism>
<accession>A0A0A8YAC9</accession>
<protein>
    <submittedName>
        <fullName evidence="1">Uncharacterized protein</fullName>
    </submittedName>
</protein>
<name>A0A0A8YAC9_ARUDO</name>
<evidence type="ECO:0000313" key="1">
    <source>
        <dbReference type="EMBL" id="JAD22370.1"/>
    </source>
</evidence>
<sequence>MPPPEVLCRPAPARAGATGTLTLPTLDTSVFLVGASGGAR</sequence>
<reference evidence="1" key="1">
    <citation type="submission" date="2014-09" db="EMBL/GenBank/DDBJ databases">
        <authorList>
            <person name="Magalhaes I.L.F."/>
            <person name="Oliveira U."/>
            <person name="Santos F.R."/>
            <person name="Vidigal T.H.D.A."/>
            <person name="Brescovit A.D."/>
            <person name="Santos A.J."/>
        </authorList>
    </citation>
    <scope>NUCLEOTIDE SEQUENCE</scope>
    <source>
        <tissue evidence="1">Shoot tissue taken approximately 20 cm above the soil surface</tissue>
    </source>
</reference>
<proteinExistence type="predicted"/>
<reference evidence="1" key="2">
    <citation type="journal article" date="2015" name="Data Brief">
        <title>Shoot transcriptome of the giant reed, Arundo donax.</title>
        <authorList>
            <person name="Barrero R.A."/>
            <person name="Guerrero F.D."/>
            <person name="Moolhuijzen P."/>
            <person name="Goolsby J.A."/>
            <person name="Tidwell J."/>
            <person name="Bellgard S.E."/>
            <person name="Bellgard M.I."/>
        </authorList>
    </citation>
    <scope>NUCLEOTIDE SEQUENCE</scope>
    <source>
        <tissue evidence="1">Shoot tissue taken approximately 20 cm above the soil surface</tissue>
    </source>
</reference>
<dbReference type="EMBL" id="GBRH01275525">
    <property type="protein sequence ID" value="JAD22370.1"/>
    <property type="molecule type" value="Transcribed_RNA"/>
</dbReference>